<accession>A0AAW0E0Q7</accession>
<gene>
    <name evidence="2" type="ORF">R3P38DRAFT_1190155</name>
</gene>
<evidence type="ECO:0000256" key="1">
    <source>
        <dbReference type="SAM" id="MobiDB-lite"/>
    </source>
</evidence>
<sequence length="452" mass="51162">MLRSGQTALFMTSKLYRSHPTSDSTSSTMNSPNRPPTPQSVHSWWSDSNSIGPTISIHAAAKPLMRLMYHRQVRSFIKRNQDTPITPELMEICLAYLSYKYILPTTKSLILKELATRVELYSHRDASLINESMELCSSLVLELLASSNTQIRWYTWHILNGSVQRISSLFPVVIICSSDSDRWIRQSARRAFMKCIQTSEGLDCCWDQLSRENISIPVKCFILSEIAIRISPGDAPTMARQLAPEWSLIAEFLASPEEEMRVHGWNILRVAIPSYNSVSWALPRAVSAFSDPHFKIRESAGIAFIKCIQTSEGLDWCWNYLADNGNISSPVQNFILREMAIRLSPEDAPTIARQLAPGWSLVAGFLASPDEEIRVHGWNILPVAIPSYNSVAWALPRTISASRDPHSKIREFARLTFIKCVQNSEGLDWCWAYLACGEARLIYWTAAHLLQR</sequence>
<evidence type="ECO:0000313" key="2">
    <source>
        <dbReference type="EMBL" id="KAK7057943.1"/>
    </source>
</evidence>
<dbReference type="AlphaFoldDB" id="A0AAW0E0Q7"/>
<feature type="region of interest" description="Disordered" evidence="1">
    <location>
        <begin position="17"/>
        <end position="43"/>
    </location>
</feature>
<protein>
    <submittedName>
        <fullName evidence="2">Uncharacterized protein</fullName>
    </submittedName>
</protein>
<organism evidence="2 3">
    <name type="scientific">Favolaschia claudopus</name>
    <dbReference type="NCBI Taxonomy" id="2862362"/>
    <lineage>
        <taxon>Eukaryota</taxon>
        <taxon>Fungi</taxon>
        <taxon>Dikarya</taxon>
        <taxon>Basidiomycota</taxon>
        <taxon>Agaricomycotina</taxon>
        <taxon>Agaricomycetes</taxon>
        <taxon>Agaricomycetidae</taxon>
        <taxon>Agaricales</taxon>
        <taxon>Marasmiineae</taxon>
        <taxon>Mycenaceae</taxon>
        <taxon>Favolaschia</taxon>
    </lineage>
</organism>
<dbReference type="SUPFAM" id="SSF48371">
    <property type="entry name" value="ARM repeat"/>
    <property type="match status" value="1"/>
</dbReference>
<comment type="caution">
    <text evidence="2">The sequence shown here is derived from an EMBL/GenBank/DDBJ whole genome shotgun (WGS) entry which is preliminary data.</text>
</comment>
<dbReference type="Gene3D" id="1.25.10.10">
    <property type="entry name" value="Leucine-rich Repeat Variant"/>
    <property type="match status" value="1"/>
</dbReference>
<feature type="compositionally biased region" description="Polar residues" evidence="1">
    <location>
        <begin position="19"/>
        <end position="32"/>
    </location>
</feature>
<dbReference type="InterPro" id="IPR016024">
    <property type="entry name" value="ARM-type_fold"/>
</dbReference>
<proteinExistence type="predicted"/>
<dbReference type="InterPro" id="IPR011989">
    <property type="entry name" value="ARM-like"/>
</dbReference>
<reference evidence="2 3" key="1">
    <citation type="journal article" date="2024" name="J Genomics">
        <title>Draft genome sequencing and assembly of Favolaschia claudopus CIRM-BRFM 2984 isolated from oak limbs.</title>
        <authorList>
            <person name="Navarro D."/>
            <person name="Drula E."/>
            <person name="Chaduli D."/>
            <person name="Cazenave R."/>
            <person name="Ahrendt S."/>
            <person name="Wang J."/>
            <person name="Lipzen A."/>
            <person name="Daum C."/>
            <person name="Barry K."/>
            <person name="Grigoriev I.V."/>
            <person name="Favel A."/>
            <person name="Rosso M.N."/>
            <person name="Martin F."/>
        </authorList>
    </citation>
    <scope>NUCLEOTIDE SEQUENCE [LARGE SCALE GENOMIC DNA]</scope>
    <source>
        <strain evidence="2 3">CIRM-BRFM 2984</strain>
    </source>
</reference>
<dbReference type="Proteomes" id="UP001362999">
    <property type="component" value="Unassembled WGS sequence"/>
</dbReference>
<name>A0AAW0E0Q7_9AGAR</name>
<keyword evidence="3" id="KW-1185">Reference proteome</keyword>
<evidence type="ECO:0000313" key="3">
    <source>
        <dbReference type="Proteomes" id="UP001362999"/>
    </source>
</evidence>
<dbReference type="EMBL" id="JAWWNJ010000004">
    <property type="protein sequence ID" value="KAK7057943.1"/>
    <property type="molecule type" value="Genomic_DNA"/>
</dbReference>